<dbReference type="InterPro" id="IPR023572">
    <property type="entry name" value="Archease_dom"/>
</dbReference>
<comment type="caution">
    <text evidence="6">The sequence shown here is derived from an EMBL/GenBank/DDBJ whole genome shotgun (WGS) entry which is preliminary data.</text>
</comment>
<organism evidence="6 7">
    <name type="scientific">Candidatus Schekmanbacteria bacterium RBG_13_48_7</name>
    <dbReference type="NCBI Taxonomy" id="1817878"/>
    <lineage>
        <taxon>Bacteria</taxon>
        <taxon>Candidatus Schekmaniibacteriota</taxon>
    </lineage>
</organism>
<dbReference type="Gene3D" id="3.55.10.10">
    <property type="entry name" value="Archease domain"/>
    <property type="match status" value="1"/>
</dbReference>
<comment type="similarity">
    <text evidence="1">Belongs to the archease family.</text>
</comment>
<evidence type="ECO:0000256" key="2">
    <source>
        <dbReference type="ARBA" id="ARBA00022694"/>
    </source>
</evidence>
<gene>
    <name evidence="6" type="ORF">A2161_20640</name>
</gene>
<sequence>MKKPYRQINHTADLAIEITGETVINLFENSAHALYDFMFQKEKILPEVSVDVNITGTDTEDLLIRWLNELIFITEMDEIVFSEFHIKEFQKNHLFAEVAGERFKEEKHNIQKPVKAATYHNIEIQQDTDGYKTVIVFDI</sequence>
<evidence type="ECO:0000259" key="5">
    <source>
        <dbReference type="Pfam" id="PF01951"/>
    </source>
</evidence>
<feature type="domain" description="Archease" evidence="5">
    <location>
        <begin position="5"/>
        <end position="139"/>
    </location>
</feature>
<dbReference type="Proteomes" id="UP000179266">
    <property type="component" value="Unassembled WGS sequence"/>
</dbReference>
<accession>A0A1F7S4S2</accession>
<name>A0A1F7S4S2_9BACT</name>
<keyword evidence="2" id="KW-0819">tRNA processing</keyword>
<proteinExistence type="inferred from homology"/>
<dbReference type="InterPro" id="IPR002804">
    <property type="entry name" value="Archease"/>
</dbReference>
<keyword evidence="4" id="KW-0106">Calcium</keyword>
<evidence type="ECO:0000313" key="6">
    <source>
        <dbReference type="EMBL" id="OGL48274.1"/>
    </source>
</evidence>
<dbReference type="InterPro" id="IPR036820">
    <property type="entry name" value="Archease_dom_sf"/>
</dbReference>
<dbReference type="PANTHER" id="PTHR12682:SF11">
    <property type="entry name" value="PROTEIN ARCHEASE"/>
    <property type="match status" value="1"/>
</dbReference>
<keyword evidence="3" id="KW-0479">Metal-binding</keyword>
<evidence type="ECO:0000313" key="7">
    <source>
        <dbReference type="Proteomes" id="UP000179266"/>
    </source>
</evidence>
<dbReference type="AlphaFoldDB" id="A0A1F7S4S2"/>
<evidence type="ECO:0000256" key="3">
    <source>
        <dbReference type="ARBA" id="ARBA00022723"/>
    </source>
</evidence>
<dbReference type="EMBL" id="MGDD01000040">
    <property type="protein sequence ID" value="OGL48274.1"/>
    <property type="molecule type" value="Genomic_DNA"/>
</dbReference>
<dbReference type="PANTHER" id="PTHR12682">
    <property type="entry name" value="ARCHEASE"/>
    <property type="match status" value="1"/>
</dbReference>
<dbReference type="Pfam" id="PF01951">
    <property type="entry name" value="Archease"/>
    <property type="match status" value="1"/>
</dbReference>
<evidence type="ECO:0000256" key="1">
    <source>
        <dbReference type="ARBA" id="ARBA00007963"/>
    </source>
</evidence>
<reference evidence="6 7" key="1">
    <citation type="journal article" date="2016" name="Nat. Commun.">
        <title>Thousands of microbial genomes shed light on interconnected biogeochemical processes in an aquifer system.</title>
        <authorList>
            <person name="Anantharaman K."/>
            <person name="Brown C.T."/>
            <person name="Hug L.A."/>
            <person name="Sharon I."/>
            <person name="Castelle C.J."/>
            <person name="Probst A.J."/>
            <person name="Thomas B.C."/>
            <person name="Singh A."/>
            <person name="Wilkins M.J."/>
            <person name="Karaoz U."/>
            <person name="Brodie E.L."/>
            <person name="Williams K.H."/>
            <person name="Hubbard S.S."/>
            <person name="Banfield J.F."/>
        </authorList>
    </citation>
    <scope>NUCLEOTIDE SEQUENCE [LARGE SCALE GENOMIC DNA]</scope>
</reference>
<evidence type="ECO:0000256" key="4">
    <source>
        <dbReference type="ARBA" id="ARBA00022837"/>
    </source>
</evidence>
<dbReference type="GO" id="GO:0008033">
    <property type="term" value="P:tRNA processing"/>
    <property type="evidence" value="ECO:0007669"/>
    <property type="project" value="UniProtKB-KW"/>
</dbReference>
<dbReference type="GO" id="GO:0046872">
    <property type="term" value="F:metal ion binding"/>
    <property type="evidence" value="ECO:0007669"/>
    <property type="project" value="UniProtKB-KW"/>
</dbReference>
<protein>
    <recommendedName>
        <fullName evidence="5">Archease domain-containing protein</fullName>
    </recommendedName>
</protein>
<dbReference type="SUPFAM" id="SSF69819">
    <property type="entry name" value="MTH1598-like"/>
    <property type="match status" value="1"/>
</dbReference>